<evidence type="ECO:0000313" key="1">
    <source>
        <dbReference type="EMBL" id="CAB4365009.1"/>
    </source>
</evidence>
<evidence type="ECO:0000313" key="4">
    <source>
        <dbReference type="EMBL" id="CAB4847217.1"/>
    </source>
</evidence>
<gene>
    <name evidence="2" type="ORF">UFOPK2656_02671</name>
    <name evidence="3" type="ORF">UFOPK3099_00954</name>
    <name evidence="4" type="ORF">UFOPK3267_00432</name>
    <name evidence="5" type="ORF">UFOPK3651_02665</name>
    <name evidence="6" type="ORF">UFOPK3931_00905</name>
    <name evidence="1" type="ORF">UFOPK4189_02768</name>
</gene>
<dbReference type="AlphaFoldDB" id="A0A6J7MP44"/>
<accession>A0A6J7MP44</accession>
<dbReference type="EMBL" id="CAEZYF010000021">
    <property type="protein sequence ID" value="CAB4737794.1"/>
    <property type="molecule type" value="Genomic_DNA"/>
</dbReference>
<sequence>MGLIVLVAGGYRSGSTLQYNLLGEYLERSGRGRRIGYILPDDAEAAAAEVANEPGIAVTKCHHLATGFREFDDEAAWGTIVRRGAAVALTTTRAQPDVERSMCRKFDLAPDGLHESLLWRENEANIAAWSELQLLNQTYAELTETPKVALTRLLDVLALPIERRALRGAARATHPRRARRQQKRVPNGQYDPVTLLHWDHIAP</sequence>
<evidence type="ECO:0000313" key="2">
    <source>
        <dbReference type="EMBL" id="CAB4737794.1"/>
    </source>
</evidence>
<dbReference type="EMBL" id="CAFBMT010000019">
    <property type="protein sequence ID" value="CAB4948185.1"/>
    <property type="molecule type" value="Genomic_DNA"/>
</dbReference>
<dbReference type="InterPro" id="IPR027417">
    <property type="entry name" value="P-loop_NTPase"/>
</dbReference>
<evidence type="ECO:0000313" key="3">
    <source>
        <dbReference type="EMBL" id="CAB4814301.1"/>
    </source>
</evidence>
<dbReference type="SUPFAM" id="SSF52540">
    <property type="entry name" value="P-loop containing nucleoside triphosphate hydrolases"/>
    <property type="match status" value="1"/>
</dbReference>
<reference evidence="6" key="1">
    <citation type="submission" date="2020-05" db="EMBL/GenBank/DDBJ databases">
        <authorList>
            <person name="Chiriac C."/>
            <person name="Salcher M."/>
            <person name="Ghai R."/>
            <person name="Kavagutti S V."/>
        </authorList>
    </citation>
    <scope>NUCLEOTIDE SEQUENCE</scope>
</reference>
<name>A0A6J7MP44_9ZZZZ</name>
<proteinExistence type="predicted"/>
<evidence type="ECO:0000313" key="6">
    <source>
        <dbReference type="EMBL" id="CAB4982661.1"/>
    </source>
</evidence>
<organism evidence="6">
    <name type="scientific">freshwater metagenome</name>
    <dbReference type="NCBI Taxonomy" id="449393"/>
    <lineage>
        <taxon>unclassified sequences</taxon>
        <taxon>metagenomes</taxon>
        <taxon>ecological metagenomes</taxon>
    </lineage>
</organism>
<evidence type="ECO:0000313" key="5">
    <source>
        <dbReference type="EMBL" id="CAB4948185.1"/>
    </source>
</evidence>
<dbReference type="EMBL" id="CAESGF010000022">
    <property type="protein sequence ID" value="CAB4365009.1"/>
    <property type="molecule type" value="Genomic_DNA"/>
</dbReference>
<dbReference type="EMBL" id="CAFBOL010000016">
    <property type="protein sequence ID" value="CAB4982661.1"/>
    <property type="molecule type" value="Genomic_DNA"/>
</dbReference>
<protein>
    <submittedName>
        <fullName evidence="6">Unannotated protein</fullName>
    </submittedName>
</protein>
<dbReference type="EMBL" id="CAFAAV010000056">
    <property type="protein sequence ID" value="CAB4814301.1"/>
    <property type="molecule type" value="Genomic_DNA"/>
</dbReference>
<dbReference type="EMBL" id="CAFBIY010000015">
    <property type="protein sequence ID" value="CAB4847217.1"/>
    <property type="molecule type" value="Genomic_DNA"/>
</dbReference>